<feature type="chain" id="PRO_5015095459" evidence="2">
    <location>
        <begin position="20"/>
        <end position="211"/>
    </location>
</feature>
<gene>
    <name evidence="4" type="primary">20354055</name>
    <name evidence="3" type="ORF">GGTG_13597</name>
</gene>
<name>J3PJB5_GAET3</name>
<keyword evidence="5" id="KW-1185">Reference proteome</keyword>
<feature type="compositionally biased region" description="Polar residues" evidence="1">
    <location>
        <begin position="21"/>
        <end position="35"/>
    </location>
</feature>
<feature type="region of interest" description="Disordered" evidence="1">
    <location>
        <begin position="21"/>
        <end position="88"/>
    </location>
</feature>
<accession>J3PJB5</accession>
<dbReference type="VEuPathDB" id="FungiDB:GGTG_13597"/>
<reference evidence="3" key="2">
    <citation type="submission" date="2010-07" db="EMBL/GenBank/DDBJ databases">
        <authorList>
            <consortium name="The Broad Institute Genome Sequencing Platform"/>
            <consortium name="Broad Institute Genome Sequencing Center for Infectious Disease"/>
            <person name="Ma L.-J."/>
            <person name="Dead R."/>
            <person name="Young S."/>
            <person name="Zeng Q."/>
            <person name="Koehrsen M."/>
            <person name="Alvarado L."/>
            <person name="Berlin A."/>
            <person name="Chapman S.B."/>
            <person name="Chen Z."/>
            <person name="Freedman E."/>
            <person name="Gellesch M."/>
            <person name="Goldberg J."/>
            <person name="Griggs A."/>
            <person name="Gujja S."/>
            <person name="Heilman E.R."/>
            <person name="Heiman D."/>
            <person name="Hepburn T."/>
            <person name="Howarth C."/>
            <person name="Jen D."/>
            <person name="Larson L."/>
            <person name="Mehta T."/>
            <person name="Neiman D."/>
            <person name="Pearson M."/>
            <person name="Roberts A."/>
            <person name="Saif S."/>
            <person name="Shea T."/>
            <person name="Shenoy N."/>
            <person name="Sisk P."/>
            <person name="Stolte C."/>
            <person name="Sykes S."/>
            <person name="Walk T."/>
            <person name="White J."/>
            <person name="Yandava C."/>
            <person name="Haas B."/>
            <person name="Nusbaum C."/>
            <person name="Birren B."/>
        </authorList>
    </citation>
    <scope>NUCLEOTIDE SEQUENCE</scope>
    <source>
        <strain evidence="3">R3-111a-1</strain>
    </source>
</reference>
<reference evidence="5" key="1">
    <citation type="submission" date="2010-07" db="EMBL/GenBank/DDBJ databases">
        <title>The genome sequence of Gaeumannomyces graminis var. tritici strain R3-111a-1.</title>
        <authorList>
            <consortium name="The Broad Institute Genome Sequencing Platform"/>
            <person name="Ma L.-J."/>
            <person name="Dead R."/>
            <person name="Young S."/>
            <person name="Zeng Q."/>
            <person name="Koehrsen M."/>
            <person name="Alvarado L."/>
            <person name="Berlin A."/>
            <person name="Chapman S.B."/>
            <person name="Chen Z."/>
            <person name="Freedman E."/>
            <person name="Gellesch M."/>
            <person name="Goldberg J."/>
            <person name="Griggs A."/>
            <person name="Gujja S."/>
            <person name="Heilman E.R."/>
            <person name="Heiman D."/>
            <person name="Hepburn T."/>
            <person name="Howarth C."/>
            <person name="Jen D."/>
            <person name="Larson L."/>
            <person name="Mehta T."/>
            <person name="Neiman D."/>
            <person name="Pearson M."/>
            <person name="Roberts A."/>
            <person name="Saif S."/>
            <person name="Shea T."/>
            <person name="Shenoy N."/>
            <person name="Sisk P."/>
            <person name="Stolte C."/>
            <person name="Sykes S."/>
            <person name="Walk T."/>
            <person name="White J."/>
            <person name="Yandava C."/>
            <person name="Haas B."/>
            <person name="Nusbaum C."/>
            <person name="Birren B."/>
        </authorList>
    </citation>
    <scope>NUCLEOTIDE SEQUENCE [LARGE SCALE GENOMIC DNA]</scope>
    <source>
        <strain evidence="5">R3-111a-1</strain>
    </source>
</reference>
<dbReference type="RefSeq" id="XP_009229775.1">
    <property type="nucleotide sequence ID" value="XM_009231511.1"/>
</dbReference>
<dbReference type="Proteomes" id="UP000006039">
    <property type="component" value="Unassembled WGS sequence"/>
</dbReference>
<dbReference type="GeneID" id="20354055"/>
<feature type="signal peptide" evidence="2">
    <location>
        <begin position="1"/>
        <end position="19"/>
    </location>
</feature>
<evidence type="ECO:0000256" key="1">
    <source>
        <dbReference type="SAM" id="MobiDB-lite"/>
    </source>
</evidence>
<keyword evidence="2" id="KW-0732">Signal</keyword>
<dbReference type="HOGENOM" id="CLU_1304927_0_0_1"/>
<evidence type="ECO:0000256" key="2">
    <source>
        <dbReference type="SAM" id="SignalP"/>
    </source>
</evidence>
<organism evidence="3">
    <name type="scientific">Gaeumannomyces tritici (strain R3-111a-1)</name>
    <name type="common">Wheat and barley take-all root rot fungus</name>
    <name type="synonym">Gaeumannomyces graminis var. tritici</name>
    <dbReference type="NCBI Taxonomy" id="644352"/>
    <lineage>
        <taxon>Eukaryota</taxon>
        <taxon>Fungi</taxon>
        <taxon>Dikarya</taxon>
        <taxon>Ascomycota</taxon>
        <taxon>Pezizomycotina</taxon>
        <taxon>Sordariomycetes</taxon>
        <taxon>Sordariomycetidae</taxon>
        <taxon>Magnaporthales</taxon>
        <taxon>Magnaporthaceae</taxon>
        <taxon>Gaeumannomyces</taxon>
    </lineage>
</organism>
<dbReference type="EMBL" id="GL385413">
    <property type="protein sequence ID" value="EJT68845.1"/>
    <property type="molecule type" value="Genomic_DNA"/>
</dbReference>
<dbReference type="AlphaFoldDB" id="J3PJB5"/>
<feature type="region of interest" description="Disordered" evidence="1">
    <location>
        <begin position="188"/>
        <end position="211"/>
    </location>
</feature>
<evidence type="ECO:0000313" key="4">
    <source>
        <dbReference type="EnsemblFungi" id="EJT68845"/>
    </source>
</evidence>
<feature type="compositionally biased region" description="Polar residues" evidence="1">
    <location>
        <begin position="201"/>
        <end position="211"/>
    </location>
</feature>
<sequence>MAQLLNTEWVALWLSLIDSEGMSTGSSTTRENSPTRYEPYKQPELNPLPSALWDQPFGFPSDAPELDPATSENHSGESTDPPLGFPEDTTELHPEINVSDSDGEITNSLPDTAPPGSVSEALFDGRAGVGKRPEGVARPLTRRCSFHAPTALFIVQPPRPAVWPLTVPLAKTACFQPKHGVQLLTHYPPHMPQSLMEGSRAQGQPGNSQSF</sequence>
<evidence type="ECO:0000313" key="3">
    <source>
        <dbReference type="EMBL" id="EJT68845.1"/>
    </source>
</evidence>
<reference evidence="4" key="5">
    <citation type="submission" date="2018-04" db="UniProtKB">
        <authorList>
            <consortium name="EnsemblFungi"/>
        </authorList>
    </citation>
    <scope>IDENTIFICATION</scope>
    <source>
        <strain evidence="4">R3-111a-1</strain>
    </source>
</reference>
<reference evidence="4" key="4">
    <citation type="journal article" date="2015" name="G3 (Bethesda)">
        <title>Genome sequences of three phytopathogenic species of the Magnaporthaceae family of fungi.</title>
        <authorList>
            <person name="Okagaki L.H."/>
            <person name="Nunes C.C."/>
            <person name="Sailsbery J."/>
            <person name="Clay B."/>
            <person name="Brown D."/>
            <person name="John T."/>
            <person name="Oh Y."/>
            <person name="Young N."/>
            <person name="Fitzgerald M."/>
            <person name="Haas B.J."/>
            <person name="Zeng Q."/>
            <person name="Young S."/>
            <person name="Adiconis X."/>
            <person name="Fan L."/>
            <person name="Levin J.Z."/>
            <person name="Mitchell T.K."/>
            <person name="Okubara P.A."/>
            <person name="Farman M.L."/>
            <person name="Kohn L.M."/>
            <person name="Birren B."/>
            <person name="Ma L.-J."/>
            <person name="Dean R.A."/>
        </authorList>
    </citation>
    <scope>NUCLEOTIDE SEQUENCE</scope>
    <source>
        <strain evidence="4">R3-111a-1</strain>
    </source>
</reference>
<protein>
    <submittedName>
        <fullName evidence="3 4">Uncharacterized protein</fullName>
    </submittedName>
</protein>
<evidence type="ECO:0000313" key="5">
    <source>
        <dbReference type="Proteomes" id="UP000006039"/>
    </source>
</evidence>
<reference evidence="3" key="3">
    <citation type="submission" date="2010-09" db="EMBL/GenBank/DDBJ databases">
        <title>Annotation of Gaeumannomyces graminis var. tritici R3-111a-1.</title>
        <authorList>
            <consortium name="The Broad Institute Genome Sequencing Platform"/>
            <person name="Ma L.-J."/>
            <person name="Dead R."/>
            <person name="Young S.K."/>
            <person name="Zeng Q."/>
            <person name="Gargeya S."/>
            <person name="Fitzgerald M."/>
            <person name="Haas B."/>
            <person name="Abouelleil A."/>
            <person name="Alvarado L."/>
            <person name="Arachchi H.M."/>
            <person name="Berlin A."/>
            <person name="Brown A."/>
            <person name="Chapman S.B."/>
            <person name="Chen Z."/>
            <person name="Dunbar C."/>
            <person name="Freedman E."/>
            <person name="Gearin G."/>
            <person name="Gellesch M."/>
            <person name="Goldberg J."/>
            <person name="Griggs A."/>
            <person name="Gujja S."/>
            <person name="Heiman D."/>
            <person name="Howarth C."/>
            <person name="Larson L."/>
            <person name="Lui A."/>
            <person name="MacDonald P.J.P."/>
            <person name="Mehta T."/>
            <person name="Montmayeur A."/>
            <person name="Murphy C."/>
            <person name="Neiman D."/>
            <person name="Pearson M."/>
            <person name="Priest M."/>
            <person name="Roberts A."/>
            <person name="Saif S."/>
            <person name="Shea T."/>
            <person name="Shenoy N."/>
            <person name="Sisk P."/>
            <person name="Stolte C."/>
            <person name="Sykes S."/>
            <person name="Yandava C."/>
            <person name="Wortman J."/>
            <person name="Nusbaum C."/>
            <person name="Birren B."/>
        </authorList>
    </citation>
    <scope>NUCLEOTIDE SEQUENCE</scope>
    <source>
        <strain evidence="3">R3-111a-1</strain>
    </source>
</reference>
<proteinExistence type="predicted"/>
<dbReference type="EnsemblFungi" id="EJT68845">
    <property type="protein sequence ID" value="EJT68845"/>
    <property type="gene ID" value="GGTG_13597"/>
</dbReference>